<name>A0A4U1B3D6_9GAMM</name>
<dbReference type="AlphaFoldDB" id="A0A4U1B3D6"/>
<accession>A0A4U1B3D6</accession>
<organism evidence="1 2">
    <name type="scientific">Thalassotalea mangrovi</name>
    <dbReference type="NCBI Taxonomy" id="2572245"/>
    <lineage>
        <taxon>Bacteria</taxon>
        <taxon>Pseudomonadati</taxon>
        <taxon>Pseudomonadota</taxon>
        <taxon>Gammaproteobacteria</taxon>
        <taxon>Alteromonadales</taxon>
        <taxon>Colwelliaceae</taxon>
        <taxon>Thalassotalea</taxon>
    </lineage>
</organism>
<dbReference type="EMBL" id="SWDB01000030">
    <property type="protein sequence ID" value="TKB44219.1"/>
    <property type="molecule type" value="Genomic_DNA"/>
</dbReference>
<dbReference type="RefSeq" id="WP_136736470.1">
    <property type="nucleotide sequence ID" value="NZ_SWDB01000030.1"/>
</dbReference>
<keyword evidence="2" id="KW-1185">Reference proteome</keyword>
<dbReference type="OrthoDB" id="9759544at2"/>
<dbReference type="Proteomes" id="UP000307999">
    <property type="component" value="Unassembled WGS sequence"/>
</dbReference>
<evidence type="ECO:0000313" key="1">
    <source>
        <dbReference type="EMBL" id="TKB44219.1"/>
    </source>
</evidence>
<comment type="caution">
    <text evidence="1">The sequence shown here is derived from an EMBL/GenBank/DDBJ whole genome shotgun (WGS) entry which is preliminary data.</text>
</comment>
<reference evidence="1 2" key="1">
    <citation type="submission" date="2019-04" db="EMBL/GenBank/DDBJ databases">
        <title>Thalassotalea guangxiensis sp. nov., isolated from sediment of the coastal wetland.</title>
        <authorList>
            <person name="Zheng S."/>
            <person name="Zhang D."/>
        </authorList>
    </citation>
    <scope>NUCLEOTIDE SEQUENCE [LARGE SCALE GENOMIC DNA]</scope>
    <source>
        <strain evidence="1 2">ZS-4</strain>
    </source>
</reference>
<protein>
    <recommendedName>
        <fullName evidence="3">Orphan protein</fullName>
    </recommendedName>
</protein>
<evidence type="ECO:0000313" key="2">
    <source>
        <dbReference type="Proteomes" id="UP000307999"/>
    </source>
</evidence>
<proteinExistence type="predicted"/>
<sequence>MRQLLSSPVKMPLSGIENQIYQNALKYISEISLNLMAVKVENRPQDFLGWCIELNNLCEHGVNRDLLDEHQFKPLKKLQDILQQAISIGQLKMTRVTPWPVFAGFIEQNGALQSLPERLRLLAYIQQLNSQNLADMNEADRLAYAGKHTSVHGPEQYDFDVEWFASSKAAKTFHRLLAEQPQRFDEALALIPMEGDVDARAYNQFVKSYQDIFNEFGEGDKAPLAPATRLLAMRRPDQFIALSNSKMDCYTQAFAISRLNNQGFDTYWHELIATMRVCPWYQNAMPEGEQEQLLYQHRAVLLDLFLFANNEQAEQSNYLKMKNKPKKAASIPRAMKRSKESAAQIVDKAIEAEGKPEYLVNNRSSIISSVEQGKSVTQVISLMKTIFGD</sequence>
<gene>
    <name evidence="1" type="ORF">E8M12_12435</name>
</gene>
<evidence type="ECO:0008006" key="3">
    <source>
        <dbReference type="Google" id="ProtNLM"/>
    </source>
</evidence>